<gene>
    <name evidence="1" type="ORF">HJC23_004301</name>
</gene>
<dbReference type="AlphaFoldDB" id="A0ABD3Q4W0"/>
<name>A0ABD3Q4W0_9STRA</name>
<keyword evidence="2" id="KW-1185">Reference proteome</keyword>
<dbReference type="Proteomes" id="UP001516023">
    <property type="component" value="Unassembled WGS sequence"/>
</dbReference>
<proteinExistence type="predicted"/>
<organism evidence="1 2">
    <name type="scientific">Cyclotella cryptica</name>
    <dbReference type="NCBI Taxonomy" id="29204"/>
    <lineage>
        <taxon>Eukaryota</taxon>
        <taxon>Sar</taxon>
        <taxon>Stramenopiles</taxon>
        <taxon>Ochrophyta</taxon>
        <taxon>Bacillariophyta</taxon>
        <taxon>Coscinodiscophyceae</taxon>
        <taxon>Thalassiosirophycidae</taxon>
        <taxon>Stephanodiscales</taxon>
        <taxon>Stephanodiscaceae</taxon>
        <taxon>Cyclotella</taxon>
    </lineage>
</organism>
<evidence type="ECO:0000313" key="2">
    <source>
        <dbReference type="Proteomes" id="UP001516023"/>
    </source>
</evidence>
<sequence>MTTEENAQRSKERITAKVHVERRHVWLNKAWRRIVFVATTLPLWMTVRMTVRMVGWVSNSLGRWLAHLIPVAVPGLSYGSEPLKVDETAAVDGEVAQDAPTVVGRDCQLRDRIGTPSFGISGHASLEWWVHCGRHFDIYGKVVKLSDALYRLFTVRWAPWRRNDTPSMYDSHTGIGLLNPMNVVPLYSMFHAMGVERRWERQEFYIKEERAELQYHYLRRPVRHGKLTNGIDLRENTRVCEVKVLPNGKKRIHDEFDNTLDVDRVVFACPANSVGSIYKQCGWLANTIFSTLVYADDHHPDSVIHSDGTVIDERFRDDCLKRASNYEEVTEKAGGSINIENQYNFGVQTPGPGVYDLPLDKKPVMLISHALRQGKSINPKLMVGTANHARAHPLYSGWNVMAMLSIRLVQGKNGISYCSNWTTPGNCHDMSFLSGLVCAHAIGAKYPFEKSGEAKKDFRRMRDLMEF</sequence>
<reference evidence="1 2" key="1">
    <citation type="journal article" date="2020" name="G3 (Bethesda)">
        <title>Improved Reference Genome for Cyclotella cryptica CCMP332, a Model for Cell Wall Morphogenesis, Salinity Adaptation, and Lipid Production in Diatoms (Bacillariophyta).</title>
        <authorList>
            <person name="Roberts W.R."/>
            <person name="Downey K.M."/>
            <person name="Ruck E.C."/>
            <person name="Traller J.C."/>
            <person name="Alverson A.J."/>
        </authorList>
    </citation>
    <scope>NUCLEOTIDE SEQUENCE [LARGE SCALE GENOMIC DNA]</scope>
    <source>
        <strain evidence="1 2">CCMP332</strain>
    </source>
</reference>
<accession>A0ABD3Q4W0</accession>
<dbReference type="EMBL" id="JABMIG020000076">
    <property type="protein sequence ID" value="KAL3794924.1"/>
    <property type="molecule type" value="Genomic_DNA"/>
</dbReference>
<dbReference type="SUPFAM" id="SSF51905">
    <property type="entry name" value="FAD/NAD(P)-binding domain"/>
    <property type="match status" value="1"/>
</dbReference>
<protein>
    <submittedName>
        <fullName evidence="1">Uncharacterized protein</fullName>
    </submittedName>
</protein>
<comment type="caution">
    <text evidence="1">The sequence shown here is derived from an EMBL/GenBank/DDBJ whole genome shotgun (WGS) entry which is preliminary data.</text>
</comment>
<dbReference type="InterPro" id="IPR036188">
    <property type="entry name" value="FAD/NAD-bd_sf"/>
</dbReference>
<evidence type="ECO:0000313" key="1">
    <source>
        <dbReference type="EMBL" id="KAL3794924.1"/>
    </source>
</evidence>